<dbReference type="EMBL" id="JBHTJN010000011">
    <property type="protein sequence ID" value="MFD0966390.1"/>
    <property type="molecule type" value="Genomic_DNA"/>
</dbReference>
<feature type="short sequence motif" description="RadA KNRFG motif" evidence="11">
    <location>
        <begin position="256"/>
        <end position="260"/>
    </location>
</feature>
<evidence type="ECO:0000256" key="9">
    <source>
        <dbReference type="ARBA" id="ARBA00023125"/>
    </source>
</evidence>
<comment type="caution">
    <text evidence="15">The sequence shown here is derived from an EMBL/GenBank/DDBJ whole genome shotgun (WGS) entry which is preliminary data.</text>
</comment>
<keyword evidence="8 11" id="KW-0346">Stress response</keyword>
<dbReference type="RefSeq" id="WP_380820559.1">
    <property type="nucleotide sequence ID" value="NZ_JBHTJN010000011.1"/>
</dbReference>
<evidence type="ECO:0000313" key="15">
    <source>
        <dbReference type="EMBL" id="MFD0966390.1"/>
    </source>
</evidence>
<dbReference type="CDD" id="cd01121">
    <property type="entry name" value="RadA_SMS_N"/>
    <property type="match status" value="1"/>
</dbReference>
<dbReference type="Pfam" id="PF18073">
    <property type="entry name" value="Zn_ribbon_LapB"/>
    <property type="match status" value="1"/>
</dbReference>
<evidence type="ECO:0000256" key="8">
    <source>
        <dbReference type="ARBA" id="ARBA00023016"/>
    </source>
</evidence>
<dbReference type="InterPro" id="IPR014721">
    <property type="entry name" value="Ribsml_uS5_D2-typ_fold_subgr"/>
</dbReference>
<dbReference type="InterPro" id="IPR041166">
    <property type="entry name" value="Rubredoxin_2"/>
</dbReference>
<sequence>MAKSPKRAYVCNDCGAEFSRWQGQCSACKAWNTISEVRLVSVQNNKGDRFSGYAGETKAKIQTLAQISLQEVPRFGSGFNELDRVLGGGIVPGSAILIGGQPGAGKSTLLLQVMCNLAEKMTALYVTGEESLQQVAMRANRLSLPTEKLNMLSETSVEQICNLADQLKPQIIVVDSIQVMHLSDIQSSPGSVAQVRECASFLTRYAKTRQIAVIMVGHVTKDGTLAGPKVLEHCIDCSILLEGEADSRYRTLRSHKNRFGAVNELGVFAMTEQGLREVKNPSAIFLSRSEEQTAGSSVMVLWEGTRPLLVEIQALVDHSMLANPRRITVGLEQNRLALLLAVLHRHGGLQMSNQDVFVNVVGGVKVTETSADLALLLALISSFRSRPLPLDLVIFGEVGLGGEIRPVPSGQERIIEAAKHGFRRAIVPFANKPKKSIANMHVFTVKKLADALNALDDF</sequence>
<protein>
    <recommendedName>
        <fullName evidence="11 12">DNA repair protein RadA</fullName>
    </recommendedName>
</protein>
<dbReference type="Gene3D" id="3.30.230.10">
    <property type="match status" value="1"/>
</dbReference>
<keyword evidence="10 11" id="KW-0234">DNA repair</keyword>
<dbReference type="PROSITE" id="PS50162">
    <property type="entry name" value="RECA_2"/>
    <property type="match status" value="1"/>
</dbReference>
<evidence type="ECO:0000256" key="13">
    <source>
        <dbReference type="RuleBase" id="RU003555"/>
    </source>
</evidence>
<comment type="function">
    <text evidence="13">DNA-dependent ATPase involved in processing of recombination intermediates, plays a role in repairing DNA breaks. Stimulates the branch migration of RecA-mediated strand transfer reactions, allowing the 3' invading strand to extend heteroduplex DNA faster. Binds ssDNA in the presence of ADP but not other nucleotides, has ATPase activity that is stimulated by ssDNA and various branched DNA structures, but inhibited by SSB. Does not have RecA's homology-searching function.</text>
</comment>
<feature type="domain" description="RecA family profile 1" evidence="14">
    <location>
        <begin position="71"/>
        <end position="219"/>
    </location>
</feature>
<evidence type="ECO:0000256" key="7">
    <source>
        <dbReference type="ARBA" id="ARBA00022840"/>
    </source>
</evidence>
<keyword evidence="1 11" id="KW-0479">Metal-binding</keyword>
<name>A0ABW3I9U6_9PAST</name>
<evidence type="ECO:0000256" key="11">
    <source>
        <dbReference type="HAMAP-Rule" id="MF_01498"/>
    </source>
</evidence>
<dbReference type="SUPFAM" id="SSF54211">
    <property type="entry name" value="Ribosomal protein S5 domain 2-like"/>
    <property type="match status" value="1"/>
</dbReference>
<dbReference type="SUPFAM" id="SSF52540">
    <property type="entry name" value="P-loop containing nucleoside triphosphate hydrolases"/>
    <property type="match status" value="1"/>
</dbReference>
<evidence type="ECO:0000256" key="3">
    <source>
        <dbReference type="ARBA" id="ARBA00022763"/>
    </source>
</evidence>
<keyword evidence="7 11" id="KW-0067">ATP-binding</keyword>
<dbReference type="Gene3D" id="3.40.50.300">
    <property type="entry name" value="P-loop containing nucleotide triphosphate hydrolases"/>
    <property type="match status" value="1"/>
</dbReference>
<evidence type="ECO:0000259" key="14">
    <source>
        <dbReference type="PROSITE" id="PS50162"/>
    </source>
</evidence>
<reference evidence="16" key="1">
    <citation type="journal article" date="2019" name="Int. J. Syst. Evol. Microbiol.">
        <title>The Global Catalogue of Microorganisms (GCM) 10K type strain sequencing project: providing services to taxonomists for standard genome sequencing and annotation.</title>
        <authorList>
            <consortium name="The Broad Institute Genomics Platform"/>
            <consortium name="The Broad Institute Genome Sequencing Center for Infectious Disease"/>
            <person name="Wu L."/>
            <person name="Ma J."/>
        </authorList>
    </citation>
    <scope>NUCLEOTIDE SEQUENCE [LARGE SCALE GENOMIC DNA]</scope>
    <source>
        <strain evidence="16">CCUG 61707</strain>
    </source>
</reference>
<keyword evidence="2 11" id="KW-0547">Nucleotide-binding</keyword>
<organism evidence="15 16">
    <name type="scientific">Seminibacterium arietis</name>
    <dbReference type="NCBI Taxonomy" id="1173502"/>
    <lineage>
        <taxon>Bacteria</taxon>
        <taxon>Pseudomonadati</taxon>
        <taxon>Pseudomonadota</taxon>
        <taxon>Gammaproteobacteria</taxon>
        <taxon>Pasteurellales</taxon>
        <taxon>Pasteurellaceae</taxon>
        <taxon>Seminibacterium</taxon>
    </lineage>
</organism>
<keyword evidence="9 11" id="KW-0238">DNA-binding</keyword>
<dbReference type="PRINTS" id="PR01874">
    <property type="entry name" value="DNAREPAIRADA"/>
</dbReference>
<dbReference type="NCBIfam" id="TIGR00416">
    <property type="entry name" value="sms"/>
    <property type="match status" value="1"/>
</dbReference>
<keyword evidence="5" id="KW-0378">Hydrolase</keyword>
<feature type="region of interest" description="Lon-protease-like" evidence="11">
    <location>
        <begin position="355"/>
        <end position="458"/>
    </location>
</feature>
<proteinExistence type="inferred from homology"/>
<dbReference type="Pfam" id="PF13481">
    <property type="entry name" value="AAA_25"/>
    <property type="match status" value="1"/>
</dbReference>
<dbReference type="Pfam" id="PF13541">
    <property type="entry name" value="ChlI"/>
    <property type="match status" value="1"/>
</dbReference>
<evidence type="ECO:0000256" key="4">
    <source>
        <dbReference type="ARBA" id="ARBA00022771"/>
    </source>
</evidence>
<comment type="function">
    <text evidence="11">Plays a role in repairing double-strand DNA breaks, probably involving stabilizing or processing branched DNA or blocked replication forks.</text>
</comment>
<dbReference type="PANTHER" id="PTHR32472">
    <property type="entry name" value="DNA REPAIR PROTEIN RADA"/>
    <property type="match status" value="1"/>
</dbReference>
<evidence type="ECO:0000256" key="5">
    <source>
        <dbReference type="ARBA" id="ARBA00022801"/>
    </source>
</evidence>
<gene>
    <name evidence="11 15" type="primary">radA</name>
    <name evidence="15" type="ORF">ACFQ02_05960</name>
</gene>
<evidence type="ECO:0000256" key="6">
    <source>
        <dbReference type="ARBA" id="ARBA00022833"/>
    </source>
</evidence>
<comment type="domain">
    <text evidence="11">The middle region has homology to RecA with ATPase motifs including the RadA KNRFG motif, while the C-terminus is homologous to Lon protease.</text>
</comment>
<dbReference type="InterPro" id="IPR004504">
    <property type="entry name" value="DNA_repair_RadA"/>
</dbReference>
<dbReference type="SMART" id="SM00382">
    <property type="entry name" value="AAA"/>
    <property type="match status" value="1"/>
</dbReference>
<dbReference type="InterPro" id="IPR020568">
    <property type="entry name" value="Ribosomal_Su5_D2-typ_SF"/>
</dbReference>
<dbReference type="HAMAP" id="MF_01498">
    <property type="entry name" value="RadA_bact"/>
    <property type="match status" value="1"/>
</dbReference>
<accession>A0ABW3I9U6</accession>
<dbReference type="InterPro" id="IPR027417">
    <property type="entry name" value="P-loop_NTPase"/>
</dbReference>
<dbReference type="InterPro" id="IPR020588">
    <property type="entry name" value="RecA_ATP-bd"/>
</dbReference>
<evidence type="ECO:0000256" key="2">
    <source>
        <dbReference type="ARBA" id="ARBA00022741"/>
    </source>
</evidence>
<keyword evidence="3 11" id="KW-0227">DNA damage</keyword>
<keyword evidence="6 13" id="KW-0862">Zinc</keyword>
<keyword evidence="16" id="KW-1185">Reference proteome</keyword>
<evidence type="ECO:0000256" key="10">
    <source>
        <dbReference type="ARBA" id="ARBA00023204"/>
    </source>
</evidence>
<keyword evidence="4 13" id="KW-0863">Zinc-finger</keyword>
<evidence type="ECO:0000256" key="1">
    <source>
        <dbReference type="ARBA" id="ARBA00022723"/>
    </source>
</evidence>
<dbReference type="Proteomes" id="UP001596996">
    <property type="component" value="Unassembled WGS sequence"/>
</dbReference>
<feature type="binding site" evidence="11">
    <location>
        <begin position="100"/>
        <end position="107"/>
    </location>
    <ligand>
        <name>ATP</name>
        <dbReference type="ChEBI" id="CHEBI:30616"/>
    </ligand>
</feature>
<comment type="similarity">
    <text evidence="11 13">Belongs to the RecA family. RadA subfamily.</text>
</comment>
<evidence type="ECO:0000313" key="16">
    <source>
        <dbReference type="Proteomes" id="UP001596996"/>
    </source>
</evidence>
<evidence type="ECO:0000256" key="12">
    <source>
        <dbReference type="NCBIfam" id="TIGR00416"/>
    </source>
</evidence>
<dbReference type="PANTHER" id="PTHR32472:SF10">
    <property type="entry name" value="DNA REPAIR PROTEIN RADA-LIKE PROTEIN"/>
    <property type="match status" value="1"/>
</dbReference>
<dbReference type="InterPro" id="IPR003593">
    <property type="entry name" value="AAA+_ATPase"/>
</dbReference>